<dbReference type="PRINTS" id="PR00420">
    <property type="entry name" value="RNGMNOXGNASE"/>
</dbReference>
<gene>
    <name evidence="4" type="ORF">GCM10009839_53400</name>
</gene>
<reference evidence="5" key="1">
    <citation type="journal article" date="2019" name="Int. J. Syst. Evol. Microbiol.">
        <title>The Global Catalogue of Microorganisms (GCM) 10K type strain sequencing project: providing services to taxonomists for standard genome sequencing and annotation.</title>
        <authorList>
            <consortium name="The Broad Institute Genomics Platform"/>
            <consortium name="The Broad Institute Genome Sequencing Center for Infectious Disease"/>
            <person name="Wu L."/>
            <person name="Ma J."/>
        </authorList>
    </citation>
    <scope>NUCLEOTIDE SEQUENCE [LARGE SCALE GENOMIC DNA]</scope>
    <source>
        <strain evidence="5">JCM 16014</strain>
    </source>
</reference>
<dbReference type="EMBL" id="BAAAQN010000035">
    <property type="protein sequence ID" value="GAA2043490.1"/>
    <property type="molecule type" value="Genomic_DNA"/>
</dbReference>
<organism evidence="4 5">
    <name type="scientific">Catenulispora yoronensis</name>
    <dbReference type="NCBI Taxonomy" id="450799"/>
    <lineage>
        <taxon>Bacteria</taxon>
        <taxon>Bacillati</taxon>
        <taxon>Actinomycetota</taxon>
        <taxon>Actinomycetes</taxon>
        <taxon>Catenulisporales</taxon>
        <taxon>Catenulisporaceae</taxon>
        <taxon>Catenulispora</taxon>
    </lineage>
</organism>
<keyword evidence="2 4" id="KW-0503">Monooxygenase</keyword>
<comment type="caution">
    <text evidence="4">The sequence shown here is derived from an EMBL/GenBank/DDBJ whole genome shotgun (WGS) entry which is preliminary data.</text>
</comment>
<keyword evidence="1" id="KW-0560">Oxidoreductase</keyword>
<dbReference type="Gene3D" id="3.50.50.60">
    <property type="entry name" value="FAD/NAD(P)-binding domain"/>
    <property type="match status" value="1"/>
</dbReference>
<accession>A0ABP5GF54</accession>
<dbReference type="SUPFAM" id="SSF51905">
    <property type="entry name" value="FAD/NAD(P)-binding domain"/>
    <property type="match status" value="1"/>
</dbReference>
<sequence length="400" mass="41478">MENVMKVESAMKAVVVGAGFGGLAAAVGLHQRGWDVTVVERAPELLPVGAGLVIAPNGLKALDTLGAGNEVRKLAALNGDAALRRPGGGIVVRTAGDAIVRRFGDAMMPATRAAVMDVLTAMLPRDALRLGVAATGLEPGLEPGGGSARPVLLTQSGVMPADLIVAADGVNSALRKALFPEHPGPVFSGFTAWRMLVPAPPGDYLPGETWGDGQVFGVTPLADGRIYAYAADHAAAGVTYPDEKAELLRRFGSWHHPIPEIIAAAGPGGILHNDVYEMADPLPAYHRGAVAVLGDAAHAMTPHLGQGANQAMEDAVTLAALAGPARNGVELEKALARYTELRAPRGADIVKRSHKLGALTQTRSRPKAALRNGAMRLAGRVVPDLALRAMDPVVAWQPPL</sequence>
<protein>
    <submittedName>
        <fullName evidence="4">FAD-dependent monooxygenase</fullName>
    </submittedName>
</protein>
<dbReference type="PANTHER" id="PTHR13789:SF309">
    <property type="entry name" value="PUTATIVE (AFU_ORTHOLOGUE AFUA_6G14510)-RELATED"/>
    <property type="match status" value="1"/>
</dbReference>
<evidence type="ECO:0000256" key="1">
    <source>
        <dbReference type="ARBA" id="ARBA00023002"/>
    </source>
</evidence>
<evidence type="ECO:0000313" key="4">
    <source>
        <dbReference type="EMBL" id="GAA2043490.1"/>
    </source>
</evidence>
<dbReference type="Pfam" id="PF01494">
    <property type="entry name" value="FAD_binding_3"/>
    <property type="match status" value="1"/>
</dbReference>
<dbReference type="InterPro" id="IPR002938">
    <property type="entry name" value="FAD-bd"/>
</dbReference>
<feature type="domain" description="FAD-binding" evidence="3">
    <location>
        <begin position="12"/>
        <end position="353"/>
    </location>
</feature>
<proteinExistence type="predicted"/>
<dbReference type="InterPro" id="IPR050493">
    <property type="entry name" value="FAD-dep_Monooxygenase_BioMet"/>
</dbReference>
<name>A0ABP5GF54_9ACTN</name>
<keyword evidence="5" id="KW-1185">Reference proteome</keyword>
<evidence type="ECO:0000259" key="3">
    <source>
        <dbReference type="Pfam" id="PF01494"/>
    </source>
</evidence>
<evidence type="ECO:0000313" key="5">
    <source>
        <dbReference type="Proteomes" id="UP001500751"/>
    </source>
</evidence>
<evidence type="ECO:0000256" key="2">
    <source>
        <dbReference type="ARBA" id="ARBA00023033"/>
    </source>
</evidence>
<dbReference type="Proteomes" id="UP001500751">
    <property type="component" value="Unassembled WGS sequence"/>
</dbReference>
<dbReference type="InterPro" id="IPR036188">
    <property type="entry name" value="FAD/NAD-bd_sf"/>
</dbReference>
<dbReference type="PANTHER" id="PTHR13789">
    <property type="entry name" value="MONOOXYGENASE"/>
    <property type="match status" value="1"/>
</dbReference>
<dbReference type="GO" id="GO:0004497">
    <property type="term" value="F:monooxygenase activity"/>
    <property type="evidence" value="ECO:0007669"/>
    <property type="project" value="UniProtKB-KW"/>
</dbReference>